<dbReference type="Pfam" id="PF06429">
    <property type="entry name" value="Flg_bbr_C"/>
    <property type="match status" value="1"/>
</dbReference>
<evidence type="ECO:0000259" key="5">
    <source>
        <dbReference type="Pfam" id="PF22692"/>
    </source>
</evidence>
<dbReference type="AlphaFoldDB" id="A0A1M6L8L6"/>
<feature type="domain" description="Flagellar hook protein FlgE/F/G-like D1" evidence="5">
    <location>
        <begin position="94"/>
        <end position="165"/>
    </location>
</feature>
<dbReference type="PANTHER" id="PTHR30435">
    <property type="entry name" value="FLAGELLAR PROTEIN"/>
    <property type="match status" value="1"/>
</dbReference>
<feature type="domain" description="Flagellar basal body rod protein N-terminal" evidence="3">
    <location>
        <begin position="10"/>
        <end position="35"/>
    </location>
</feature>
<protein>
    <submittedName>
        <fullName evidence="6">Flagellar basal-body rod protein FlgG</fullName>
    </submittedName>
</protein>
<keyword evidence="6" id="KW-0969">Cilium</keyword>
<dbReference type="OrthoDB" id="9804559at2"/>
<dbReference type="InterPro" id="IPR037925">
    <property type="entry name" value="FlgE/F/G-like"/>
</dbReference>
<dbReference type="PANTHER" id="PTHR30435:SF19">
    <property type="entry name" value="FLAGELLAR BASAL-BODY ROD PROTEIN FLGG"/>
    <property type="match status" value="1"/>
</dbReference>
<evidence type="ECO:0000259" key="3">
    <source>
        <dbReference type="Pfam" id="PF00460"/>
    </source>
</evidence>
<evidence type="ECO:0000259" key="4">
    <source>
        <dbReference type="Pfam" id="PF06429"/>
    </source>
</evidence>
<dbReference type="InterPro" id="IPR010930">
    <property type="entry name" value="Flg_bb/hook_C_dom"/>
</dbReference>
<evidence type="ECO:0000256" key="1">
    <source>
        <dbReference type="ARBA" id="ARBA00009677"/>
    </source>
</evidence>
<reference evidence="6 7" key="1">
    <citation type="submission" date="2016-11" db="EMBL/GenBank/DDBJ databases">
        <authorList>
            <person name="Jaros S."/>
            <person name="Januszkiewicz K."/>
            <person name="Wedrychowicz H."/>
        </authorList>
    </citation>
    <scope>NUCLEOTIDE SEQUENCE [LARGE SCALE GENOMIC DNA]</scope>
    <source>
        <strain evidence="6 7">DSM 3090</strain>
    </source>
</reference>
<keyword evidence="6" id="KW-0282">Flagellum</keyword>
<evidence type="ECO:0000313" key="7">
    <source>
        <dbReference type="Proteomes" id="UP000183952"/>
    </source>
</evidence>
<dbReference type="EMBL" id="FRAD01000005">
    <property type="protein sequence ID" value="SHJ67537.1"/>
    <property type="molecule type" value="Genomic_DNA"/>
</dbReference>
<dbReference type="RefSeq" id="WP_072902320.1">
    <property type="nucleotide sequence ID" value="NZ_FRAD01000005.1"/>
</dbReference>
<evidence type="ECO:0000313" key="6">
    <source>
        <dbReference type="EMBL" id="SHJ67537.1"/>
    </source>
</evidence>
<proteinExistence type="inferred from homology"/>
<dbReference type="STRING" id="1121331.SAMN02745248_00666"/>
<dbReference type="Pfam" id="PF00460">
    <property type="entry name" value="Flg_bb_rod"/>
    <property type="match status" value="1"/>
</dbReference>
<dbReference type="Pfam" id="PF22692">
    <property type="entry name" value="LlgE_F_G_D1"/>
    <property type="match status" value="1"/>
</dbReference>
<dbReference type="InterPro" id="IPR001444">
    <property type="entry name" value="Flag_bb_rod_N"/>
</dbReference>
<comment type="subcellular location">
    <subcellularLocation>
        <location evidence="2">Bacterial flagellum basal body</location>
    </subcellularLocation>
</comment>
<name>A0A1M6L8L6_9CLOT</name>
<accession>A0A1M6L8L6</accession>
<keyword evidence="2" id="KW-0975">Bacterial flagellum</keyword>
<dbReference type="Proteomes" id="UP000183952">
    <property type="component" value="Unassembled WGS sequence"/>
</dbReference>
<feature type="domain" description="Flagellar basal-body/hook protein C-terminal" evidence="4">
    <location>
        <begin position="215"/>
        <end position="260"/>
    </location>
</feature>
<dbReference type="InterPro" id="IPR053967">
    <property type="entry name" value="LlgE_F_G-like_D1"/>
</dbReference>
<dbReference type="GO" id="GO:0030694">
    <property type="term" value="C:bacterial-type flagellum basal body, rod"/>
    <property type="evidence" value="ECO:0007669"/>
    <property type="project" value="InterPro"/>
</dbReference>
<comment type="similarity">
    <text evidence="1 2">Belongs to the flagella basal body rod proteins family.</text>
</comment>
<keyword evidence="7" id="KW-1185">Reference proteome</keyword>
<dbReference type="GO" id="GO:0071978">
    <property type="term" value="P:bacterial-type flagellum-dependent swarming motility"/>
    <property type="evidence" value="ECO:0007669"/>
    <property type="project" value="TreeGrafter"/>
</dbReference>
<keyword evidence="6" id="KW-0966">Cell projection</keyword>
<dbReference type="NCBIfam" id="TIGR03506">
    <property type="entry name" value="FlgEFG_subfam"/>
    <property type="match status" value="2"/>
</dbReference>
<dbReference type="InterPro" id="IPR012836">
    <property type="entry name" value="FlgF"/>
</dbReference>
<sequence>MHRLTWLSKSGLIAQQNKMDSISNNMANVTTTGYKKVDVGFSDLLQESLNRRGYPIVDRNNPELEHSSGVKSNEWVRNDRQGDLKETGRPVDLAIDGRGYFQVTTSNGEKAYTRDGSFLVDKNGDLVNSNGYKVTILKDGQEVSLNSAGIKVTGENIIIDDDGNIFLKDENRDINVGQIKVVDFVGNKSLLSVGDNLFKPKENVDVINNPDYNVRSGFLEMSNVDLGEEMTELIITQRAFQMNTQALRTTDEMWSMVNNMRGK</sequence>
<gene>
    <name evidence="6" type="ORF">SAMN02745248_00666</name>
</gene>
<dbReference type="NCBIfam" id="TIGR02490">
    <property type="entry name" value="flgF"/>
    <property type="match status" value="1"/>
</dbReference>
<organism evidence="6 7">
    <name type="scientific">Hathewaya proteolytica DSM 3090</name>
    <dbReference type="NCBI Taxonomy" id="1121331"/>
    <lineage>
        <taxon>Bacteria</taxon>
        <taxon>Bacillati</taxon>
        <taxon>Bacillota</taxon>
        <taxon>Clostridia</taxon>
        <taxon>Eubacteriales</taxon>
        <taxon>Clostridiaceae</taxon>
        <taxon>Hathewaya</taxon>
    </lineage>
</organism>
<dbReference type="InterPro" id="IPR020013">
    <property type="entry name" value="Flagellar_FlgE/F/G"/>
</dbReference>
<dbReference type="SUPFAM" id="SSF117143">
    <property type="entry name" value="Flagellar hook protein flgE"/>
    <property type="match status" value="1"/>
</dbReference>
<evidence type="ECO:0000256" key="2">
    <source>
        <dbReference type="RuleBase" id="RU362116"/>
    </source>
</evidence>